<organism evidence="6 7">
    <name type="scientific">Gracilariopsis chorda</name>
    <dbReference type="NCBI Taxonomy" id="448386"/>
    <lineage>
        <taxon>Eukaryota</taxon>
        <taxon>Rhodophyta</taxon>
        <taxon>Florideophyceae</taxon>
        <taxon>Rhodymeniophycidae</taxon>
        <taxon>Gracilariales</taxon>
        <taxon>Gracilariaceae</taxon>
        <taxon>Gracilariopsis</taxon>
    </lineage>
</organism>
<keyword evidence="3" id="KW-0378">Hydrolase</keyword>
<dbReference type="PROSITE" id="PS50240">
    <property type="entry name" value="TRYPSIN_DOM"/>
    <property type="match status" value="1"/>
</dbReference>
<keyword evidence="7" id="KW-1185">Reference proteome</keyword>
<dbReference type="SUPFAM" id="SSF50494">
    <property type="entry name" value="Trypsin-like serine proteases"/>
    <property type="match status" value="1"/>
</dbReference>
<dbReference type="PROSITE" id="PS00134">
    <property type="entry name" value="TRYPSIN_HIS"/>
    <property type="match status" value="1"/>
</dbReference>
<gene>
    <name evidence="6" type="ORF">BWQ96_04429</name>
</gene>
<feature type="signal peptide" evidence="4">
    <location>
        <begin position="1"/>
        <end position="22"/>
    </location>
</feature>
<accession>A0A2V3IVT0</accession>
<keyword evidence="3" id="KW-0645">Protease</keyword>
<dbReference type="GO" id="GO:0004252">
    <property type="term" value="F:serine-type endopeptidase activity"/>
    <property type="evidence" value="ECO:0007669"/>
    <property type="project" value="InterPro"/>
</dbReference>
<keyword evidence="4" id="KW-0732">Signal</keyword>
<evidence type="ECO:0000256" key="1">
    <source>
        <dbReference type="ARBA" id="ARBA00007664"/>
    </source>
</evidence>
<dbReference type="InterPro" id="IPR043504">
    <property type="entry name" value="Peptidase_S1_PA_chymotrypsin"/>
</dbReference>
<dbReference type="GO" id="GO:0006508">
    <property type="term" value="P:proteolysis"/>
    <property type="evidence" value="ECO:0007669"/>
    <property type="project" value="UniProtKB-KW"/>
</dbReference>
<dbReference type="InterPro" id="IPR018114">
    <property type="entry name" value="TRYPSIN_HIS"/>
</dbReference>
<dbReference type="Proteomes" id="UP000247409">
    <property type="component" value="Unassembled WGS sequence"/>
</dbReference>
<dbReference type="PROSITE" id="PS00135">
    <property type="entry name" value="TRYPSIN_SER"/>
    <property type="match status" value="1"/>
</dbReference>
<dbReference type="InterPro" id="IPR001314">
    <property type="entry name" value="Peptidase_S1A"/>
</dbReference>
<keyword evidence="2" id="KW-1015">Disulfide bond</keyword>
<proteinExistence type="inferred from homology"/>
<evidence type="ECO:0000256" key="4">
    <source>
        <dbReference type="SAM" id="SignalP"/>
    </source>
</evidence>
<dbReference type="CDD" id="cd00190">
    <property type="entry name" value="Tryp_SPc"/>
    <property type="match status" value="1"/>
</dbReference>
<reference evidence="6 7" key="1">
    <citation type="journal article" date="2018" name="Mol. Biol. Evol.">
        <title>Analysis of the draft genome of the red seaweed Gracilariopsis chorda provides insights into genome size evolution in Rhodophyta.</title>
        <authorList>
            <person name="Lee J."/>
            <person name="Yang E.C."/>
            <person name="Graf L."/>
            <person name="Yang J.H."/>
            <person name="Qiu H."/>
            <person name="Zel Zion U."/>
            <person name="Chan C.X."/>
            <person name="Stephens T.G."/>
            <person name="Weber A.P.M."/>
            <person name="Boo G.H."/>
            <person name="Boo S.M."/>
            <person name="Kim K.M."/>
            <person name="Shin Y."/>
            <person name="Jung M."/>
            <person name="Lee S.J."/>
            <person name="Yim H.S."/>
            <person name="Lee J.H."/>
            <person name="Bhattacharya D."/>
            <person name="Yoon H.S."/>
        </authorList>
    </citation>
    <scope>NUCLEOTIDE SEQUENCE [LARGE SCALE GENOMIC DNA]</scope>
    <source>
        <strain evidence="6 7">SKKU-2015</strain>
        <tissue evidence="6">Whole body</tissue>
    </source>
</reference>
<dbReference type="InterPro" id="IPR009003">
    <property type="entry name" value="Peptidase_S1_PA"/>
</dbReference>
<comment type="similarity">
    <text evidence="1">Belongs to the peptidase S1 family.</text>
</comment>
<dbReference type="OrthoDB" id="6056at2759"/>
<evidence type="ECO:0000256" key="2">
    <source>
        <dbReference type="ARBA" id="ARBA00023157"/>
    </source>
</evidence>
<feature type="domain" description="Peptidase S1" evidence="5">
    <location>
        <begin position="29"/>
        <end position="282"/>
    </location>
</feature>
<dbReference type="SMART" id="SM00020">
    <property type="entry name" value="Tryp_SPc"/>
    <property type="match status" value="1"/>
</dbReference>
<evidence type="ECO:0000256" key="3">
    <source>
        <dbReference type="RuleBase" id="RU363034"/>
    </source>
</evidence>
<name>A0A2V3IVT0_9FLOR</name>
<evidence type="ECO:0000313" key="6">
    <source>
        <dbReference type="EMBL" id="PXF45817.1"/>
    </source>
</evidence>
<keyword evidence="3" id="KW-0720">Serine protease</keyword>
<evidence type="ECO:0000313" key="7">
    <source>
        <dbReference type="Proteomes" id="UP000247409"/>
    </source>
</evidence>
<dbReference type="Pfam" id="PF00089">
    <property type="entry name" value="Trypsin"/>
    <property type="match status" value="1"/>
</dbReference>
<dbReference type="PANTHER" id="PTHR24276:SF98">
    <property type="entry name" value="FI18310P1-RELATED"/>
    <property type="match status" value="1"/>
</dbReference>
<dbReference type="PANTHER" id="PTHR24276">
    <property type="entry name" value="POLYSERASE-RELATED"/>
    <property type="match status" value="1"/>
</dbReference>
<dbReference type="PRINTS" id="PR00722">
    <property type="entry name" value="CHYMOTRYPSIN"/>
</dbReference>
<feature type="chain" id="PRO_5015956649" evidence="4">
    <location>
        <begin position="23"/>
        <end position="282"/>
    </location>
</feature>
<comment type="caution">
    <text evidence="6">The sequence shown here is derived from an EMBL/GenBank/DDBJ whole genome shotgun (WGS) entry which is preliminary data.</text>
</comment>
<dbReference type="InterPro" id="IPR001254">
    <property type="entry name" value="Trypsin_dom"/>
</dbReference>
<evidence type="ECO:0000259" key="5">
    <source>
        <dbReference type="PROSITE" id="PS50240"/>
    </source>
</evidence>
<protein>
    <submittedName>
        <fullName evidence="6">Trypsin</fullName>
    </submittedName>
</protein>
<dbReference type="InterPro" id="IPR033116">
    <property type="entry name" value="TRYPSIN_SER"/>
</dbReference>
<dbReference type="InterPro" id="IPR050430">
    <property type="entry name" value="Peptidase_S1"/>
</dbReference>
<dbReference type="AlphaFoldDB" id="A0A2V3IVT0"/>
<dbReference type="STRING" id="448386.A0A2V3IVT0"/>
<dbReference type="EMBL" id="NBIV01000052">
    <property type="protein sequence ID" value="PXF45817.1"/>
    <property type="molecule type" value="Genomic_DNA"/>
</dbReference>
<sequence length="282" mass="32155">MTAILSGKFLVLLYALVTIAHASKNIPQIVGGKRATRKVRRHLVKLELYYENGDSSICSGSILDRRHILSAAHCVYSSSETVEKAYSYVYVGQKRSEPRNAEAFYFEKVWIPDEYYADEDSRFDIAVVKLDTEIPDELYYPIRIAKEPKPDKKVIAAGYGLTSDGGSDSKYAMQTTVISKSFDECYENDYEEAQDILSEKYHVCAVSKGWPDKGRTDSCQGDSGGPLFFKKRGKLYQYGITSFSYWGCAEAGGIPWYIRLSTFKRQMRRIRKQGSHRRWTTI</sequence>
<dbReference type="Gene3D" id="2.40.10.10">
    <property type="entry name" value="Trypsin-like serine proteases"/>
    <property type="match status" value="1"/>
</dbReference>